<dbReference type="InterPro" id="IPR036388">
    <property type="entry name" value="WH-like_DNA-bd_sf"/>
</dbReference>
<dbReference type="GO" id="GO:0003700">
    <property type="term" value="F:DNA-binding transcription factor activity"/>
    <property type="evidence" value="ECO:0007669"/>
    <property type="project" value="InterPro"/>
</dbReference>
<evidence type="ECO:0000313" key="3">
    <source>
        <dbReference type="Proteomes" id="UP000636505"/>
    </source>
</evidence>
<sequence length="171" mass="18460">MPSGTARAIAQTMTQQCIARRLRQVNRRVTRLYDDALRPYGLTVNQLHILAVVIDQGQIRPGQLGQILGMEKSTVSRTVDRMVKKAWLQIMPGQDGRTQLLSATPQGRQLLQTTAPVWETLQAGVLDSLSAGGQDLLQGLGLGHEGAIAAADDNDSFDAGFATDAADFYGN</sequence>
<dbReference type="SUPFAM" id="SSF46785">
    <property type="entry name" value="Winged helix' DNA-binding domain"/>
    <property type="match status" value="1"/>
</dbReference>
<evidence type="ECO:0000259" key="1">
    <source>
        <dbReference type="PROSITE" id="PS50995"/>
    </source>
</evidence>
<organism evidence="2 3">
    <name type="scientific">Vasconcelosia minhoensis LEGE 07310</name>
    <dbReference type="NCBI Taxonomy" id="915328"/>
    <lineage>
        <taxon>Bacteria</taxon>
        <taxon>Bacillati</taxon>
        <taxon>Cyanobacteriota</taxon>
        <taxon>Cyanophyceae</taxon>
        <taxon>Nodosilineales</taxon>
        <taxon>Cymatolegaceae</taxon>
        <taxon>Vasconcelosia</taxon>
        <taxon>Vasconcelosia minhoensis</taxon>
    </lineage>
</organism>
<dbReference type="EMBL" id="JADEXG010000011">
    <property type="protein sequence ID" value="MBE9076984.1"/>
    <property type="molecule type" value="Genomic_DNA"/>
</dbReference>
<dbReference type="GO" id="GO:0006950">
    <property type="term" value="P:response to stress"/>
    <property type="evidence" value="ECO:0007669"/>
    <property type="project" value="TreeGrafter"/>
</dbReference>
<gene>
    <name evidence="2" type="ORF">IQ241_06685</name>
</gene>
<keyword evidence="3" id="KW-1185">Reference proteome</keyword>
<accession>A0A8J7DQR3</accession>
<dbReference type="Pfam" id="PF12802">
    <property type="entry name" value="MarR_2"/>
    <property type="match status" value="1"/>
</dbReference>
<name>A0A8J7DQR3_9CYAN</name>
<feature type="domain" description="HTH marR-type" evidence="1">
    <location>
        <begin position="15"/>
        <end position="146"/>
    </location>
</feature>
<dbReference type="PANTHER" id="PTHR33164">
    <property type="entry name" value="TRANSCRIPTIONAL REGULATOR, MARR FAMILY"/>
    <property type="match status" value="1"/>
</dbReference>
<dbReference type="SMART" id="SM00347">
    <property type="entry name" value="HTH_MARR"/>
    <property type="match status" value="1"/>
</dbReference>
<dbReference type="InterPro" id="IPR039422">
    <property type="entry name" value="MarR/SlyA-like"/>
</dbReference>
<protein>
    <submittedName>
        <fullName evidence="2">MarR family transcriptional regulator</fullName>
    </submittedName>
</protein>
<proteinExistence type="predicted"/>
<dbReference type="InterPro" id="IPR000835">
    <property type="entry name" value="HTH_MarR-typ"/>
</dbReference>
<reference evidence="2" key="1">
    <citation type="submission" date="2020-10" db="EMBL/GenBank/DDBJ databases">
        <authorList>
            <person name="Castelo-Branco R."/>
            <person name="Eusebio N."/>
            <person name="Adriana R."/>
            <person name="Vieira A."/>
            <person name="Brugerolle De Fraissinette N."/>
            <person name="Rezende De Castro R."/>
            <person name="Schneider M.P."/>
            <person name="Vasconcelos V."/>
            <person name="Leao P.N."/>
        </authorList>
    </citation>
    <scope>NUCLEOTIDE SEQUENCE</scope>
    <source>
        <strain evidence="2">LEGE 07310</strain>
    </source>
</reference>
<dbReference type="InterPro" id="IPR036390">
    <property type="entry name" value="WH_DNA-bd_sf"/>
</dbReference>
<dbReference type="PROSITE" id="PS50995">
    <property type="entry name" value="HTH_MARR_2"/>
    <property type="match status" value="1"/>
</dbReference>
<dbReference type="Proteomes" id="UP000636505">
    <property type="component" value="Unassembled WGS sequence"/>
</dbReference>
<dbReference type="Gene3D" id="1.10.10.10">
    <property type="entry name" value="Winged helix-like DNA-binding domain superfamily/Winged helix DNA-binding domain"/>
    <property type="match status" value="1"/>
</dbReference>
<dbReference type="AlphaFoldDB" id="A0A8J7DQR3"/>
<evidence type="ECO:0000313" key="2">
    <source>
        <dbReference type="EMBL" id="MBE9076984.1"/>
    </source>
</evidence>
<dbReference type="PANTHER" id="PTHR33164:SF43">
    <property type="entry name" value="HTH-TYPE TRANSCRIPTIONAL REPRESSOR YETL"/>
    <property type="match status" value="1"/>
</dbReference>
<comment type="caution">
    <text evidence="2">The sequence shown here is derived from an EMBL/GenBank/DDBJ whole genome shotgun (WGS) entry which is preliminary data.</text>
</comment>
<dbReference type="RefSeq" id="WP_193905645.1">
    <property type="nucleotide sequence ID" value="NZ_JADEXG010000011.1"/>
</dbReference>